<organism evidence="2 3">
    <name type="scientific">Mytilus coruscus</name>
    <name type="common">Sea mussel</name>
    <dbReference type="NCBI Taxonomy" id="42192"/>
    <lineage>
        <taxon>Eukaryota</taxon>
        <taxon>Metazoa</taxon>
        <taxon>Spiralia</taxon>
        <taxon>Lophotrochozoa</taxon>
        <taxon>Mollusca</taxon>
        <taxon>Bivalvia</taxon>
        <taxon>Autobranchia</taxon>
        <taxon>Pteriomorphia</taxon>
        <taxon>Mytilida</taxon>
        <taxon>Mytiloidea</taxon>
        <taxon>Mytilidae</taxon>
        <taxon>Mytilinae</taxon>
        <taxon>Mytilus</taxon>
    </lineage>
</organism>
<dbReference type="Pfam" id="PF00078">
    <property type="entry name" value="RVT_1"/>
    <property type="match status" value="1"/>
</dbReference>
<name>A0A6J8EIK7_MYTCO</name>
<evidence type="ECO:0000313" key="2">
    <source>
        <dbReference type="EMBL" id="CAC5419756.1"/>
    </source>
</evidence>
<dbReference type="PROSITE" id="PS50878">
    <property type="entry name" value="RT_POL"/>
    <property type="match status" value="1"/>
</dbReference>
<accession>A0A6J8EIK7</accession>
<proteinExistence type="predicted"/>
<dbReference type="OrthoDB" id="6152395at2759"/>
<dbReference type="Gene3D" id="3.30.70.270">
    <property type="match status" value="1"/>
</dbReference>
<feature type="domain" description="Reverse transcriptase" evidence="1">
    <location>
        <begin position="1"/>
        <end position="126"/>
    </location>
</feature>
<dbReference type="Proteomes" id="UP000507470">
    <property type="component" value="Unassembled WGS sequence"/>
</dbReference>
<gene>
    <name evidence="2" type="ORF">MCOR_52059</name>
</gene>
<dbReference type="InterPro" id="IPR000477">
    <property type="entry name" value="RT_dom"/>
</dbReference>
<dbReference type="AlphaFoldDB" id="A0A6J8EIK7"/>
<protein>
    <recommendedName>
        <fullName evidence="1">Reverse transcriptase domain-containing protein</fullName>
    </recommendedName>
</protein>
<reference evidence="2 3" key="1">
    <citation type="submission" date="2020-06" db="EMBL/GenBank/DDBJ databases">
        <authorList>
            <person name="Li R."/>
            <person name="Bekaert M."/>
        </authorList>
    </citation>
    <scope>NUCLEOTIDE SEQUENCE [LARGE SCALE GENOMIC DNA]</scope>
    <source>
        <strain evidence="3">wild</strain>
    </source>
</reference>
<dbReference type="SUPFAM" id="SSF56672">
    <property type="entry name" value="DNA/RNA polymerases"/>
    <property type="match status" value="1"/>
</dbReference>
<dbReference type="InterPro" id="IPR043128">
    <property type="entry name" value="Rev_trsase/Diguanyl_cyclase"/>
</dbReference>
<dbReference type="PANTHER" id="PTHR47027">
    <property type="entry name" value="REVERSE TRANSCRIPTASE DOMAIN-CONTAINING PROTEIN"/>
    <property type="match status" value="1"/>
</dbReference>
<dbReference type="EMBL" id="CACVKT020009053">
    <property type="protein sequence ID" value="CAC5419756.1"/>
    <property type="molecule type" value="Genomic_DNA"/>
</dbReference>
<sequence>MYNNIFLQVRLNDKLTDKLKANIGVRQGDNLSPNLFKIFVNDLPYIFDDYCVPAEIGSTKINCLMYADDVVLLSTSQSGLSRCLNKLEEYCKRWCIQVNLKKTKIVIFNKGVKMIKSNFYFNGEPVENVRNYKSLGVIFSASGSFSRVRYDLYQRG</sequence>
<keyword evidence="3" id="KW-1185">Reference proteome</keyword>
<dbReference type="InterPro" id="IPR043502">
    <property type="entry name" value="DNA/RNA_pol_sf"/>
</dbReference>
<evidence type="ECO:0000313" key="3">
    <source>
        <dbReference type="Proteomes" id="UP000507470"/>
    </source>
</evidence>
<dbReference type="PANTHER" id="PTHR47027:SF20">
    <property type="entry name" value="REVERSE TRANSCRIPTASE-LIKE PROTEIN WITH RNA-DIRECTED DNA POLYMERASE DOMAIN"/>
    <property type="match status" value="1"/>
</dbReference>
<evidence type="ECO:0000259" key="1">
    <source>
        <dbReference type="PROSITE" id="PS50878"/>
    </source>
</evidence>